<dbReference type="GO" id="GO:0034023">
    <property type="term" value="F:5-(carboxyamino)imidazole ribonucleotide mutase activity"/>
    <property type="evidence" value="ECO:0007669"/>
    <property type="project" value="UniProtKB-UniRule"/>
</dbReference>
<dbReference type="PIRSF" id="PIRSF001338">
    <property type="entry name" value="AIR_carboxylase"/>
    <property type="match status" value="1"/>
</dbReference>
<evidence type="ECO:0000256" key="1">
    <source>
        <dbReference type="ARBA" id="ARBA00022755"/>
    </source>
</evidence>
<dbReference type="AlphaFoldDB" id="A0A1G4VXJ6"/>
<dbReference type="InterPro" id="IPR033747">
    <property type="entry name" value="PurE_ClassI"/>
</dbReference>
<dbReference type="HAMAP" id="MF_01929">
    <property type="entry name" value="PurE_classI"/>
    <property type="match status" value="1"/>
</dbReference>
<dbReference type="PANTHER" id="PTHR23046:SF2">
    <property type="entry name" value="PHOSPHORIBOSYLAMINOIMIDAZOLE CARBOXYLASE"/>
    <property type="match status" value="1"/>
</dbReference>
<organism evidence="7 8">
    <name type="scientific">Mycolicibacterium fluoranthenivorans</name>
    <dbReference type="NCBI Taxonomy" id="258505"/>
    <lineage>
        <taxon>Bacteria</taxon>
        <taxon>Bacillati</taxon>
        <taxon>Actinomycetota</taxon>
        <taxon>Actinomycetes</taxon>
        <taxon>Mycobacteriales</taxon>
        <taxon>Mycobacteriaceae</taxon>
        <taxon>Mycolicibacterium</taxon>
    </lineage>
</organism>
<dbReference type="PANTHER" id="PTHR23046">
    <property type="entry name" value="PHOSPHORIBOSYLAMINOIMIDAZOLE CARBOXYLASE CATALYTIC SUBUNIT"/>
    <property type="match status" value="1"/>
</dbReference>
<evidence type="ECO:0000313" key="7">
    <source>
        <dbReference type="EMBL" id="SCX12973.1"/>
    </source>
</evidence>
<accession>A0A1G4VXJ6</accession>
<dbReference type="InterPro" id="IPR000031">
    <property type="entry name" value="PurE_dom"/>
</dbReference>
<dbReference type="NCBIfam" id="TIGR01162">
    <property type="entry name" value="purE"/>
    <property type="match status" value="1"/>
</dbReference>
<comment type="function">
    <text evidence="3 4">Catalyzes the conversion of N5-carboxyaminoimidazole ribonucleotide (N5-CAIR) to 4-carboxy-5-aminoimidazole ribonucleotide (CAIR).</text>
</comment>
<dbReference type="SMART" id="SM01001">
    <property type="entry name" value="AIRC"/>
    <property type="match status" value="1"/>
</dbReference>
<evidence type="ECO:0000256" key="2">
    <source>
        <dbReference type="ARBA" id="ARBA00023235"/>
    </source>
</evidence>
<dbReference type="EC" id="5.4.99.18" evidence="3 4"/>
<name>A0A1G4VXJ6_9MYCO</name>
<gene>
    <name evidence="3" type="primary">purE</name>
    <name evidence="7" type="ORF">SAMN02799620_01836</name>
</gene>
<dbReference type="GO" id="GO:0006189">
    <property type="term" value="P:'de novo' IMP biosynthetic process"/>
    <property type="evidence" value="ECO:0007669"/>
    <property type="project" value="UniProtKB-UniRule"/>
</dbReference>
<dbReference type="EMBL" id="FMUB01000003">
    <property type="protein sequence ID" value="SCX12973.1"/>
    <property type="molecule type" value="Genomic_DNA"/>
</dbReference>
<feature type="binding site" evidence="3 5">
    <location>
        <position position="22"/>
    </location>
    <ligand>
        <name>substrate</name>
    </ligand>
</feature>
<dbReference type="Proteomes" id="UP000199707">
    <property type="component" value="Unassembled WGS sequence"/>
</dbReference>
<dbReference type="UniPathway" id="UPA00074">
    <property type="reaction ID" value="UER00943"/>
</dbReference>
<comment type="similarity">
    <text evidence="3">Belongs to the AIR carboxylase family. Class I subfamily.</text>
</comment>
<keyword evidence="1 3" id="KW-0658">Purine biosynthesis</keyword>
<dbReference type="Pfam" id="PF00731">
    <property type="entry name" value="AIRC"/>
    <property type="match status" value="1"/>
</dbReference>
<evidence type="ECO:0000256" key="5">
    <source>
        <dbReference type="PIRSR" id="PIRSR001338-1"/>
    </source>
</evidence>
<dbReference type="SUPFAM" id="SSF52255">
    <property type="entry name" value="N5-CAIR mutase (phosphoribosylaminoimidazole carboxylase, PurE)"/>
    <property type="match status" value="1"/>
</dbReference>
<dbReference type="InterPro" id="IPR024694">
    <property type="entry name" value="PurE_prokaryotes"/>
</dbReference>
<comment type="pathway">
    <text evidence="3 4">Purine metabolism; IMP biosynthesis via de novo pathway; 5-amino-1-(5-phospho-D-ribosyl)imidazole-4-carboxylate from 5-amino-1-(5-phospho-D-ribosyl)imidazole (N5-CAIR route): step 2/2.</text>
</comment>
<sequence>MGIHMTEGRAKAGPRVGVIMGSDSDWSVMEAAVEALAEFDIPFEVGVVSAHRTPGRMLDYAQTAAGRGIEVIIAGAGGAAHLPGMVASATPLPVIGVPVPLARLDGLDSLLSIVQMPAGVPVATVSIGGARNAGLLAVRILGAGDAALRARIEQFQADLEATVLAKDAALRDRLLGGLE</sequence>
<comment type="catalytic activity">
    <reaction evidence="3 4">
        <text>5-carboxyamino-1-(5-phospho-D-ribosyl)imidazole + H(+) = 5-amino-1-(5-phospho-D-ribosyl)imidazole-4-carboxylate</text>
        <dbReference type="Rhea" id="RHEA:13193"/>
        <dbReference type="ChEBI" id="CHEBI:15378"/>
        <dbReference type="ChEBI" id="CHEBI:58730"/>
        <dbReference type="ChEBI" id="CHEBI:77657"/>
        <dbReference type="EC" id="5.4.99.18"/>
    </reaction>
</comment>
<proteinExistence type="inferred from homology"/>
<evidence type="ECO:0000256" key="4">
    <source>
        <dbReference type="PIRNR" id="PIRNR001338"/>
    </source>
</evidence>
<evidence type="ECO:0000259" key="6">
    <source>
        <dbReference type="SMART" id="SM01001"/>
    </source>
</evidence>
<feature type="binding site" evidence="3 5">
    <location>
        <position position="52"/>
    </location>
    <ligand>
        <name>substrate</name>
    </ligand>
</feature>
<reference evidence="8" key="1">
    <citation type="submission" date="2016-10" db="EMBL/GenBank/DDBJ databases">
        <authorList>
            <person name="Varghese N."/>
            <person name="Submissions S."/>
        </authorList>
    </citation>
    <scope>NUCLEOTIDE SEQUENCE [LARGE SCALE GENOMIC DNA]</scope>
    <source>
        <strain evidence="8">UNC267MFSha1.1M11</strain>
    </source>
</reference>
<protein>
    <recommendedName>
        <fullName evidence="3 4">N5-carboxyaminoimidazole ribonucleotide mutase</fullName>
        <shortName evidence="3 4">N5-CAIR mutase</shortName>
        <ecNumber evidence="3 4">5.4.99.18</ecNumber>
    </recommendedName>
    <alternativeName>
        <fullName evidence="3">5-(carboxyamino)imidazole ribonucleotide mutase</fullName>
    </alternativeName>
</protein>
<evidence type="ECO:0000256" key="3">
    <source>
        <dbReference type="HAMAP-Rule" id="MF_01929"/>
    </source>
</evidence>
<dbReference type="STRING" id="1502745.SAMN02799620_01836"/>
<feature type="domain" description="PurE" evidence="6">
    <location>
        <begin position="14"/>
        <end position="163"/>
    </location>
</feature>
<evidence type="ECO:0000313" key="8">
    <source>
        <dbReference type="Proteomes" id="UP000199707"/>
    </source>
</evidence>
<dbReference type="Gene3D" id="3.40.50.1970">
    <property type="match status" value="1"/>
</dbReference>
<feature type="binding site" evidence="3 5">
    <location>
        <position position="25"/>
    </location>
    <ligand>
        <name>substrate</name>
    </ligand>
</feature>
<keyword evidence="2 3" id="KW-0413">Isomerase</keyword>